<proteinExistence type="predicted"/>
<dbReference type="RefSeq" id="WP_358138916.1">
    <property type="nucleotide sequence ID" value="NZ_JBFALK010000021.1"/>
</dbReference>
<protein>
    <submittedName>
        <fullName evidence="1">Protealysin inhibitor emfourin</fullName>
    </submittedName>
</protein>
<name>A0ABV3GPX1_MICGL</name>
<dbReference type="Pfam" id="PF20242">
    <property type="entry name" value="Emfourin"/>
    <property type="match status" value="1"/>
</dbReference>
<gene>
    <name evidence="1" type="ORF">AB0I59_32420</name>
</gene>
<keyword evidence="2" id="KW-1185">Reference proteome</keyword>
<comment type="caution">
    <text evidence="1">The sequence shown here is derived from an EMBL/GenBank/DDBJ whole genome shotgun (WGS) entry which is preliminary data.</text>
</comment>
<accession>A0ABV3GPX1</accession>
<sequence>MERGTIAVYDRTLRVRLRLSGGMPPLDRDIPVDGFHLPAERARELDALVRALPTEDVRGLLPPPVPDSAFYELHVERYGERRAYWYHDGSLPPEVRALVRFLLDVANGGAPGMTAPDPAPAEGNEGV</sequence>
<dbReference type="EMBL" id="JBFALK010000021">
    <property type="protein sequence ID" value="MEV0973332.1"/>
    <property type="molecule type" value="Genomic_DNA"/>
</dbReference>
<reference evidence="1 2" key="1">
    <citation type="submission" date="2024-06" db="EMBL/GenBank/DDBJ databases">
        <title>The Natural Products Discovery Center: Release of the First 8490 Sequenced Strains for Exploring Actinobacteria Biosynthetic Diversity.</title>
        <authorList>
            <person name="Kalkreuter E."/>
            <person name="Kautsar S.A."/>
            <person name="Yang D."/>
            <person name="Bader C.D."/>
            <person name="Teijaro C.N."/>
            <person name="Fluegel L."/>
            <person name="Davis C.M."/>
            <person name="Simpson J.R."/>
            <person name="Lauterbach L."/>
            <person name="Steele A.D."/>
            <person name="Gui C."/>
            <person name="Meng S."/>
            <person name="Li G."/>
            <person name="Viehrig K."/>
            <person name="Ye F."/>
            <person name="Su P."/>
            <person name="Kiefer A.F."/>
            <person name="Nichols A."/>
            <person name="Cepeda A.J."/>
            <person name="Yan W."/>
            <person name="Fan B."/>
            <person name="Jiang Y."/>
            <person name="Adhikari A."/>
            <person name="Zheng C.-J."/>
            <person name="Schuster L."/>
            <person name="Cowan T.M."/>
            <person name="Smanski M.J."/>
            <person name="Chevrette M.G."/>
            <person name="De Carvalho L.P.S."/>
            <person name="Shen B."/>
        </authorList>
    </citation>
    <scope>NUCLEOTIDE SEQUENCE [LARGE SCALE GENOMIC DNA]</scope>
    <source>
        <strain evidence="1 2">NPDC050100</strain>
    </source>
</reference>
<organism evidence="1 2">
    <name type="scientific">Microtetraspora glauca</name>
    <dbReference type="NCBI Taxonomy" id="1996"/>
    <lineage>
        <taxon>Bacteria</taxon>
        <taxon>Bacillati</taxon>
        <taxon>Actinomycetota</taxon>
        <taxon>Actinomycetes</taxon>
        <taxon>Streptosporangiales</taxon>
        <taxon>Streptosporangiaceae</taxon>
        <taxon>Microtetraspora</taxon>
    </lineage>
</organism>
<evidence type="ECO:0000313" key="1">
    <source>
        <dbReference type="EMBL" id="MEV0973332.1"/>
    </source>
</evidence>
<dbReference type="Proteomes" id="UP001551675">
    <property type="component" value="Unassembled WGS sequence"/>
</dbReference>
<dbReference type="InterPro" id="IPR049457">
    <property type="entry name" value="Emfourin"/>
</dbReference>
<evidence type="ECO:0000313" key="2">
    <source>
        <dbReference type="Proteomes" id="UP001551675"/>
    </source>
</evidence>